<dbReference type="HOGENOM" id="CLU_2523905_0_0_10"/>
<dbReference type="EMBL" id="HG934468">
    <property type="protein sequence ID" value="CDN32625.1"/>
    <property type="molecule type" value="Genomic_DNA"/>
</dbReference>
<organism evidence="1 2">
    <name type="scientific">Mucinivorans hirudinis</name>
    <dbReference type="NCBI Taxonomy" id="1433126"/>
    <lineage>
        <taxon>Bacteria</taxon>
        <taxon>Pseudomonadati</taxon>
        <taxon>Bacteroidota</taxon>
        <taxon>Bacteroidia</taxon>
        <taxon>Bacteroidales</taxon>
        <taxon>Rikenellaceae</taxon>
        <taxon>Mucinivorans</taxon>
    </lineage>
</organism>
<sequence length="84" mass="9801">MKYKIYGYYNSGQNKLTTPIDKESFSKKFLGLKAFEDLKLADEELMAFLLKLEINIQAEEFDKQEANILCELKKCFDCDNFDAV</sequence>
<gene>
    <name evidence="1" type="ORF">BN938_2555</name>
</gene>
<dbReference type="KEGG" id="rbc:BN938_2555"/>
<protein>
    <submittedName>
        <fullName evidence="1">Uncharacterized protein</fullName>
    </submittedName>
</protein>
<accession>A0A060RAF9</accession>
<dbReference type="eggNOG" id="ENOG50305A1">
    <property type="taxonomic scope" value="Bacteria"/>
</dbReference>
<evidence type="ECO:0000313" key="2">
    <source>
        <dbReference type="Proteomes" id="UP000027616"/>
    </source>
</evidence>
<dbReference type="AlphaFoldDB" id="A0A060RAF9"/>
<keyword evidence="2" id="KW-1185">Reference proteome</keyword>
<dbReference type="STRING" id="1433126.BN938_2555"/>
<proteinExistence type="predicted"/>
<dbReference type="Proteomes" id="UP000027616">
    <property type="component" value="Chromosome I"/>
</dbReference>
<reference evidence="1 2" key="1">
    <citation type="journal article" date="2015" name="Genome Announc.">
        <title>Complete Genome Sequence of the Novel Leech Symbiont Mucinivorans hirudinis M3T.</title>
        <authorList>
            <person name="Nelson M.C."/>
            <person name="Bomar L."/>
            <person name="Graf J."/>
        </authorList>
    </citation>
    <scope>NUCLEOTIDE SEQUENCE [LARGE SCALE GENOMIC DNA]</scope>
    <source>
        <strain evidence="2">M3</strain>
    </source>
</reference>
<name>A0A060RAF9_9BACT</name>
<evidence type="ECO:0000313" key="1">
    <source>
        <dbReference type="EMBL" id="CDN32625.1"/>
    </source>
</evidence>